<dbReference type="SUPFAM" id="SSF52058">
    <property type="entry name" value="L domain-like"/>
    <property type="match status" value="2"/>
</dbReference>
<gene>
    <name evidence="7" type="primary">LOC106465475</name>
</gene>
<dbReference type="InterPro" id="IPR050541">
    <property type="entry name" value="LRR_TM_domain-containing"/>
</dbReference>
<dbReference type="RefSeq" id="XP_013781158.1">
    <property type="nucleotide sequence ID" value="XM_013925704.2"/>
</dbReference>
<dbReference type="Proteomes" id="UP000694941">
    <property type="component" value="Unplaced"/>
</dbReference>
<reference evidence="7" key="1">
    <citation type="submission" date="2025-08" db="UniProtKB">
        <authorList>
            <consortium name="RefSeq"/>
        </authorList>
    </citation>
    <scope>IDENTIFICATION</scope>
    <source>
        <tissue evidence="7">Muscle</tissue>
    </source>
</reference>
<evidence type="ECO:0000256" key="4">
    <source>
        <dbReference type="SAM" id="Phobius"/>
    </source>
</evidence>
<proteinExistence type="predicted"/>
<dbReference type="SMART" id="SM00365">
    <property type="entry name" value="LRR_SD22"/>
    <property type="match status" value="8"/>
</dbReference>
<evidence type="ECO:0000256" key="3">
    <source>
        <dbReference type="SAM" id="MobiDB-lite"/>
    </source>
</evidence>
<evidence type="ECO:0000256" key="2">
    <source>
        <dbReference type="ARBA" id="ARBA00022737"/>
    </source>
</evidence>
<dbReference type="InterPro" id="IPR003591">
    <property type="entry name" value="Leu-rich_rpt_typical-subtyp"/>
</dbReference>
<evidence type="ECO:0000256" key="1">
    <source>
        <dbReference type="ARBA" id="ARBA00022614"/>
    </source>
</evidence>
<accession>A0ABM1BFU4</accession>
<keyword evidence="1" id="KW-0433">Leucine-rich repeat</keyword>
<keyword evidence="6" id="KW-1185">Reference proteome</keyword>
<sequence length="896" mass="100640">MAFYLSDNEGKKTLLGILCFLLVYPLMSLVNSELDCPSSCFCDDKEQFVSCVGDGLWHVPPDIPTSAVRLELRNYIIPTLSNKALMKLTELQELKIHQSEIRYIENGTFLGLQKLQRLELSLNLLEGLNVAIFLGLNELRYLDLSSNKLTSTEEAFQDLKLVEQLNLRANKLTTITSSSLDGLHKVQYLNLDSNNISNIEVGAFQHLTNLAHLILSNNPLTQLSRLDFFGSRLQYIDFSHVGLKHVPQSLTRFVRDLRLAKNNITQIGAGDFDSYPYLGLLVLDDNNITKIENDAFGRLEYLVRLWLNGNLLERIPANLPSCLSALYIEENHVKKLPAHSFRGLNNLEQLFLQRNDIEEMEECAFCDLIRLKNLDLQANKIQNLTKGIFANLTSLESLDLSQNKLRILDSQCFTGLSSLKTLQISRTSTFIEFDDSVFDTLKNLETLELYDSAPFSVEILNSTRGLHGLRKLKELNIMHNKLICLRPDLPSFFPVIKIIKMSGNRWHCDRNILWLTKWLKTTSIQFYRSYDIKCASPTELEYKPIMLLTENDFTVTTTSTLELGTTVEYKGIKTSERVATTDHFMARIYPYGPLIPVSIGPSSTKVLTEEAFPENTSTNWFLDNTSTTVLFNYSHQVFSDNKQRGKLAEEGNNPAQGNVTSNEDDGKSHEHSNQSYVENTLTENVHINTASSYKGTTQSIEIPASNTSYIYTTFSALSRNNKDKISEKKKNNSHALGSVPTTEGYQKSVSTPKGFYVSPVATPHNLAHNNDKTIAIIVPSSLIGGILVMLIGLLVVVAVLRCRKRPDTCGVHRSSSSISYCPHRDEVSILTISEGTVGLKTENHHGLGNKLYYLMENGDIHKDPTKDAIPDPQLQDLLSQLPGENGQICVSEHAVS</sequence>
<feature type="compositionally biased region" description="Polar residues" evidence="3">
    <location>
        <begin position="733"/>
        <end position="747"/>
    </location>
</feature>
<evidence type="ECO:0000313" key="7">
    <source>
        <dbReference type="RefSeq" id="XP_013781158.1"/>
    </source>
</evidence>
<protein>
    <submittedName>
        <fullName evidence="7">Slit homolog 1 protein-like</fullName>
    </submittedName>
</protein>
<keyword evidence="4" id="KW-1133">Transmembrane helix</keyword>
<feature type="signal peptide" evidence="5">
    <location>
        <begin position="1"/>
        <end position="32"/>
    </location>
</feature>
<evidence type="ECO:0000256" key="5">
    <source>
        <dbReference type="SAM" id="SignalP"/>
    </source>
</evidence>
<dbReference type="InterPro" id="IPR032675">
    <property type="entry name" value="LRR_dom_sf"/>
</dbReference>
<dbReference type="GeneID" id="106465475"/>
<dbReference type="SMART" id="SM00369">
    <property type="entry name" value="LRR_TYP"/>
    <property type="match status" value="14"/>
</dbReference>
<keyword evidence="4" id="KW-0472">Membrane</keyword>
<dbReference type="PRINTS" id="PR00019">
    <property type="entry name" value="LEURICHRPT"/>
</dbReference>
<name>A0ABM1BFU4_LIMPO</name>
<organism evidence="6 7">
    <name type="scientific">Limulus polyphemus</name>
    <name type="common">Atlantic horseshoe crab</name>
    <dbReference type="NCBI Taxonomy" id="6850"/>
    <lineage>
        <taxon>Eukaryota</taxon>
        <taxon>Metazoa</taxon>
        <taxon>Ecdysozoa</taxon>
        <taxon>Arthropoda</taxon>
        <taxon>Chelicerata</taxon>
        <taxon>Merostomata</taxon>
        <taxon>Xiphosura</taxon>
        <taxon>Limulidae</taxon>
        <taxon>Limulus</taxon>
    </lineage>
</organism>
<dbReference type="InterPro" id="IPR001611">
    <property type="entry name" value="Leu-rich_rpt"/>
</dbReference>
<evidence type="ECO:0000313" key="6">
    <source>
        <dbReference type="Proteomes" id="UP000694941"/>
    </source>
</evidence>
<keyword evidence="2" id="KW-0677">Repeat</keyword>
<feature type="transmembrane region" description="Helical" evidence="4">
    <location>
        <begin position="774"/>
        <end position="800"/>
    </location>
</feature>
<keyword evidence="4" id="KW-0812">Transmembrane</keyword>
<dbReference type="Pfam" id="PF13855">
    <property type="entry name" value="LRR_8"/>
    <property type="match status" value="4"/>
</dbReference>
<feature type="region of interest" description="Disordered" evidence="3">
    <location>
        <begin position="725"/>
        <end position="747"/>
    </location>
</feature>
<dbReference type="PROSITE" id="PS51450">
    <property type="entry name" value="LRR"/>
    <property type="match status" value="3"/>
</dbReference>
<feature type="chain" id="PRO_5046215421" evidence="5">
    <location>
        <begin position="33"/>
        <end position="896"/>
    </location>
</feature>
<keyword evidence="5" id="KW-0732">Signal</keyword>
<dbReference type="Gene3D" id="3.80.10.10">
    <property type="entry name" value="Ribonuclease Inhibitor"/>
    <property type="match status" value="5"/>
</dbReference>
<dbReference type="PANTHER" id="PTHR24369:SF211">
    <property type="entry name" value="LEUCINE-RICH REPEAT-CONTAINING PROTEIN 15-LIKE"/>
    <property type="match status" value="1"/>
</dbReference>
<feature type="region of interest" description="Disordered" evidence="3">
    <location>
        <begin position="642"/>
        <end position="675"/>
    </location>
</feature>
<dbReference type="PANTHER" id="PTHR24369">
    <property type="entry name" value="ANTIGEN BSP, PUTATIVE-RELATED"/>
    <property type="match status" value="1"/>
</dbReference>